<dbReference type="PROSITE" id="PS50928">
    <property type="entry name" value="ABC_TM1"/>
    <property type="match status" value="1"/>
</dbReference>
<feature type="domain" description="ABC transmembrane type-1" evidence="10">
    <location>
        <begin position="25"/>
        <end position="224"/>
    </location>
</feature>
<dbReference type="EMBL" id="BAAAVT010000016">
    <property type="protein sequence ID" value="GAA3071600.1"/>
    <property type="molecule type" value="Genomic_DNA"/>
</dbReference>
<dbReference type="Pfam" id="PF00528">
    <property type="entry name" value="BPD_transp_1"/>
    <property type="match status" value="1"/>
</dbReference>
<keyword evidence="6 8" id="KW-1133">Transmembrane helix</keyword>
<dbReference type="Gene3D" id="1.10.3720.10">
    <property type="entry name" value="MetI-like"/>
    <property type="match status" value="1"/>
</dbReference>
<evidence type="ECO:0000256" key="2">
    <source>
        <dbReference type="ARBA" id="ARBA00022448"/>
    </source>
</evidence>
<gene>
    <name evidence="11" type="primary">ehuC</name>
    <name evidence="11" type="ORF">GCM10010529_24720</name>
</gene>
<dbReference type="NCBIfam" id="TIGR01726">
    <property type="entry name" value="HEQRo_perm_3TM"/>
    <property type="match status" value="1"/>
</dbReference>
<feature type="transmembrane region" description="Helical" evidence="8">
    <location>
        <begin position="202"/>
        <end position="224"/>
    </location>
</feature>
<name>A0ABP6M3V1_9MICC</name>
<dbReference type="InterPro" id="IPR010065">
    <property type="entry name" value="AA_ABC_transptr_permease_3TM"/>
</dbReference>
<accession>A0ABP6M3V1</accession>
<dbReference type="CDD" id="cd06261">
    <property type="entry name" value="TM_PBP2"/>
    <property type="match status" value="1"/>
</dbReference>
<feature type="transmembrane region" description="Helical" evidence="8">
    <location>
        <begin position="104"/>
        <end position="123"/>
    </location>
</feature>
<keyword evidence="3" id="KW-1003">Cell membrane</keyword>
<reference evidence="12" key="1">
    <citation type="journal article" date="2019" name="Int. J. Syst. Evol. Microbiol.">
        <title>The Global Catalogue of Microorganisms (GCM) 10K type strain sequencing project: providing services to taxonomists for standard genome sequencing and annotation.</title>
        <authorList>
            <consortium name="The Broad Institute Genomics Platform"/>
            <consortium name="The Broad Institute Genome Sequencing Center for Infectious Disease"/>
            <person name="Wu L."/>
            <person name="Ma J."/>
        </authorList>
    </citation>
    <scope>NUCLEOTIDE SEQUENCE [LARGE SCALE GENOMIC DNA]</scope>
    <source>
        <strain evidence="12">JCM 14309</strain>
    </source>
</reference>
<evidence type="ECO:0000256" key="6">
    <source>
        <dbReference type="ARBA" id="ARBA00022989"/>
    </source>
</evidence>
<dbReference type="InterPro" id="IPR035906">
    <property type="entry name" value="MetI-like_sf"/>
</dbReference>
<evidence type="ECO:0000256" key="7">
    <source>
        <dbReference type="ARBA" id="ARBA00023136"/>
    </source>
</evidence>
<evidence type="ECO:0000259" key="10">
    <source>
        <dbReference type="PROSITE" id="PS50928"/>
    </source>
</evidence>
<dbReference type="PANTHER" id="PTHR30614:SF0">
    <property type="entry name" value="L-CYSTINE TRANSPORT SYSTEM PERMEASE PROTEIN TCYL"/>
    <property type="match status" value="1"/>
</dbReference>
<comment type="similarity">
    <text evidence="8">Belongs to the binding-protein-dependent transport system permease family.</text>
</comment>
<dbReference type="RefSeq" id="WP_311025358.1">
    <property type="nucleotide sequence ID" value="NZ_BAAAVT010000016.1"/>
</dbReference>
<evidence type="ECO:0000256" key="3">
    <source>
        <dbReference type="ARBA" id="ARBA00022475"/>
    </source>
</evidence>
<sequence>MNFWEDWPGYFEVVVNWSDRLLAGLWTTVQLALYGGLLAFAVAVVLGLAAGSPNLWLRIPARVIIEFFRGISLVVLLFLLLYVLPQIWMRNPDLPFEGLIRNTFLLGVLALGINYGAYGAEAVRASLTTVPKGQWEATTALSMSWSHKMRRIIFPQAWALMLPSLANLWIHLLKGSAIAYIIPFVNDFTAELNNLRRPTDIWFSHAFIGLVVYFILALILTLFMQALEARAKHKLGRGPSLKEILSPKPPTTVPESVGAGAEPTAEKSAAGGAR</sequence>
<feature type="transmembrane region" description="Helical" evidence="8">
    <location>
        <begin position="31"/>
        <end position="51"/>
    </location>
</feature>
<evidence type="ECO:0000256" key="4">
    <source>
        <dbReference type="ARBA" id="ARBA00022692"/>
    </source>
</evidence>
<dbReference type="Proteomes" id="UP001500236">
    <property type="component" value="Unassembled WGS sequence"/>
</dbReference>
<dbReference type="InterPro" id="IPR043429">
    <property type="entry name" value="ArtM/GltK/GlnP/TcyL/YhdX-like"/>
</dbReference>
<feature type="region of interest" description="Disordered" evidence="9">
    <location>
        <begin position="240"/>
        <end position="274"/>
    </location>
</feature>
<dbReference type="SUPFAM" id="SSF161098">
    <property type="entry name" value="MetI-like"/>
    <property type="match status" value="1"/>
</dbReference>
<evidence type="ECO:0000256" key="1">
    <source>
        <dbReference type="ARBA" id="ARBA00004651"/>
    </source>
</evidence>
<keyword evidence="12" id="KW-1185">Reference proteome</keyword>
<dbReference type="PANTHER" id="PTHR30614">
    <property type="entry name" value="MEMBRANE COMPONENT OF AMINO ACID ABC TRANSPORTER"/>
    <property type="match status" value="1"/>
</dbReference>
<evidence type="ECO:0000256" key="8">
    <source>
        <dbReference type="RuleBase" id="RU363032"/>
    </source>
</evidence>
<evidence type="ECO:0000256" key="5">
    <source>
        <dbReference type="ARBA" id="ARBA00022970"/>
    </source>
</evidence>
<keyword evidence="7 8" id="KW-0472">Membrane</keyword>
<protein>
    <submittedName>
        <fullName evidence="11">Ectoine/hydroxyectoine ABC transporter permease subunit EhuC</fullName>
    </submittedName>
</protein>
<comment type="subcellular location">
    <subcellularLocation>
        <location evidence="1 8">Cell membrane</location>
        <topology evidence="1 8">Multi-pass membrane protein</topology>
    </subcellularLocation>
</comment>
<evidence type="ECO:0000313" key="11">
    <source>
        <dbReference type="EMBL" id="GAA3071600.1"/>
    </source>
</evidence>
<evidence type="ECO:0000313" key="12">
    <source>
        <dbReference type="Proteomes" id="UP001500236"/>
    </source>
</evidence>
<proteinExistence type="inferred from homology"/>
<feature type="transmembrane region" description="Helical" evidence="8">
    <location>
        <begin position="63"/>
        <end position="84"/>
    </location>
</feature>
<dbReference type="InterPro" id="IPR000515">
    <property type="entry name" value="MetI-like"/>
</dbReference>
<keyword evidence="2 8" id="KW-0813">Transport</keyword>
<feature type="transmembrane region" description="Helical" evidence="8">
    <location>
        <begin position="157"/>
        <end position="182"/>
    </location>
</feature>
<evidence type="ECO:0000256" key="9">
    <source>
        <dbReference type="SAM" id="MobiDB-lite"/>
    </source>
</evidence>
<organism evidence="11 12">
    <name type="scientific">Nesterenkonia aethiopica</name>
    <dbReference type="NCBI Taxonomy" id="269144"/>
    <lineage>
        <taxon>Bacteria</taxon>
        <taxon>Bacillati</taxon>
        <taxon>Actinomycetota</taxon>
        <taxon>Actinomycetes</taxon>
        <taxon>Micrococcales</taxon>
        <taxon>Micrococcaceae</taxon>
        <taxon>Nesterenkonia</taxon>
    </lineage>
</organism>
<comment type="caution">
    <text evidence="11">The sequence shown here is derived from an EMBL/GenBank/DDBJ whole genome shotgun (WGS) entry which is preliminary data.</text>
</comment>
<keyword evidence="4 8" id="KW-0812">Transmembrane</keyword>
<keyword evidence="5" id="KW-0029">Amino-acid transport</keyword>